<dbReference type="STRING" id="6183.A0A3Q0KKV8"/>
<evidence type="ECO:0000256" key="2">
    <source>
        <dbReference type="ARBA" id="ARBA00022679"/>
    </source>
</evidence>
<dbReference type="Proteomes" id="UP000008854">
    <property type="component" value="Unassembled WGS sequence"/>
</dbReference>
<evidence type="ECO:0000256" key="3">
    <source>
        <dbReference type="ARBA" id="ARBA00023180"/>
    </source>
</evidence>
<name>A0A3Q0KKV8_SCHMA</name>
<keyword evidence="7" id="KW-1185">Reference proteome</keyword>
<reference evidence="8" key="2">
    <citation type="submission" date="2018-12" db="UniProtKB">
        <authorList>
            <consortium name="WormBaseParasite"/>
        </authorList>
    </citation>
    <scope>IDENTIFICATION</scope>
    <source>
        <strain evidence="8">Puerto Rican</strain>
    </source>
</reference>
<keyword evidence="5" id="KW-0472">Membrane</keyword>
<keyword evidence="2" id="KW-0808">Transferase</keyword>
<evidence type="ECO:0000313" key="8">
    <source>
        <dbReference type="WBParaSite" id="Smp_125150.1"/>
    </source>
</evidence>
<keyword evidence="1" id="KW-0328">Glycosyltransferase</keyword>
<evidence type="ECO:0000256" key="5">
    <source>
        <dbReference type="SAM" id="Phobius"/>
    </source>
</evidence>
<reference evidence="7" key="1">
    <citation type="journal article" date="2012" name="PLoS Negl. Trop. Dis.">
        <title>A systematically improved high quality genome and transcriptome of the human blood fluke Schistosoma mansoni.</title>
        <authorList>
            <person name="Protasio A.V."/>
            <person name="Tsai I.J."/>
            <person name="Babbage A."/>
            <person name="Nichol S."/>
            <person name="Hunt M."/>
            <person name="Aslett M.A."/>
            <person name="De Silva N."/>
            <person name="Velarde G.S."/>
            <person name="Anderson T.J."/>
            <person name="Clark R.C."/>
            <person name="Davidson C."/>
            <person name="Dillon G.P."/>
            <person name="Holroyd N.E."/>
            <person name="LoVerde P.T."/>
            <person name="Lloyd C."/>
            <person name="McQuillan J."/>
            <person name="Oliveira G."/>
            <person name="Otto T.D."/>
            <person name="Parker-Manuel S.J."/>
            <person name="Quail M.A."/>
            <person name="Wilson R.A."/>
            <person name="Zerlotini A."/>
            <person name="Dunne D.W."/>
            <person name="Berriman M."/>
        </authorList>
    </citation>
    <scope>NUCLEOTIDE SEQUENCE [LARGE SCALE GENOMIC DNA]</scope>
    <source>
        <strain evidence="7">Puerto Rican</strain>
    </source>
</reference>
<feature type="region of interest" description="Disordered" evidence="4">
    <location>
        <begin position="305"/>
        <end position="375"/>
    </location>
</feature>
<dbReference type="Pfam" id="PF04577">
    <property type="entry name" value="Glyco_transf_61"/>
    <property type="match status" value="1"/>
</dbReference>
<sequence length="545" mass="63033">MNFRRKIFYTFRLRTISKFTVILILACFMLISIYVTNQNKNHHNEIDVEETSTELYNFGVNIVVLKNVCIDPSKVVGAIGGEDPMKVPNQPESYELLNFQYGFIKTGVKPNIKKEQLHSYETNVIKFLESLEVLDSVDWKTKNYYKEKIVLLVTRVEYANLYHTMTDLYNTFITIKLLNLTINNIHIIIADGHPLGNLDEIWYKLFKNSITRIGSYRYATDNNNNNNVIPLLPINNEDHLLYINKLVIVPYGYASPLYVDKDITINNTNTNSNNNNDNMYIEEFKQFLLNGYNLIDTYNVCNNDNNNGKNNNNNGNNNSNNNNSNNNSGNNNNGNNNDGNGNNGSNNNSNNNNNGNNNGNINNNNRNSNNNSNNNIINNNNYKSIQIIIISRNNYYSHPRNIKGIINRKINNELQLLNKLKQLGFYNSFIIDLINLSINEQFKLIINTNILIGMHGAGLTYTLLLPNTSSLIELFPNYCCQGNKHFIKFTELRHLNYNAYYGLSYNDNKQLDTSYIPINEFELIFMQTFHKWKENIEKEKKKRKC</sequence>
<dbReference type="InParanoid" id="A0A3Q0KKV8"/>
<evidence type="ECO:0000313" key="7">
    <source>
        <dbReference type="Proteomes" id="UP000008854"/>
    </source>
</evidence>
<dbReference type="WBParaSite" id="Smp_125150.1">
    <property type="protein sequence ID" value="Smp_125150.1"/>
    <property type="gene ID" value="Smp_125150"/>
</dbReference>
<dbReference type="GO" id="GO:0016757">
    <property type="term" value="F:glycosyltransferase activity"/>
    <property type="evidence" value="ECO:0007669"/>
    <property type="project" value="UniProtKB-KW"/>
</dbReference>
<keyword evidence="5" id="KW-0812">Transmembrane</keyword>
<accession>A0A3Q0KKV8</accession>
<feature type="transmembrane region" description="Helical" evidence="5">
    <location>
        <begin position="16"/>
        <end position="35"/>
    </location>
</feature>
<keyword evidence="3" id="KW-0325">Glycoprotein</keyword>
<evidence type="ECO:0000256" key="4">
    <source>
        <dbReference type="SAM" id="MobiDB-lite"/>
    </source>
</evidence>
<organism evidence="7 8">
    <name type="scientific">Schistosoma mansoni</name>
    <name type="common">Blood fluke</name>
    <dbReference type="NCBI Taxonomy" id="6183"/>
    <lineage>
        <taxon>Eukaryota</taxon>
        <taxon>Metazoa</taxon>
        <taxon>Spiralia</taxon>
        <taxon>Lophotrochozoa</taxon>
        <taxon>Platyhelminthes</taxon>
        <taxon>Trematoda</taxon>
        <taxon>Digenea</taxon>
        <taxon>Strigeidida</taxon>
        <taxon>Schistosomatoidea</taxon>
        <taxon>Schistosomatidae</taxon>
        <taxon>Schistosoma</taxon>
    </lineage>
</organism>
<protein>
    <submittedName>
        <fullName evidence="8">Glycosyltransferase family 61 protein</fullName>
    </submittedName>
</protein>
<dbReference type="AlphaFoldDB" id="A0A3Q0KKV8"/>
<evidence type="ECO:0000256" key="1">
    <source>
        <dbReference type="ARBA" id="ARBA00022676"/>
    </source>
</evidence>
<dbReference type="InterPro" id="IPR007657">
    <property type="entry name" value="Glycosyltransferase_61"/>
</dbReference>
<evidence type="ECO:0000259" key="6">
    <source>
        <dbReference type="Pfam" id="PF04577"/>
    </source>
</evidence>
<dbReference type="InterPro" id="IPR049625">
    <property type="entry name" value="Glyco_transf_61_cat"/>
</dbReference>
<feature type="domain" description="Glycosyltransferase 61 catalytic" evidence="6">
    <location>
        <begin position="274"/>
        <end position="471"/>
    </location>
</feature>
<proteinExistence type="predicted"/>
<dbReference type="PANTHER" id="PTHR20961">
    <property type="entry name" value="GLYCOSYLTRANSFERASE"/>
    <property type="match status" value="1"/>
</dbReference>
<keyword evidence="5" id="KW-1133">Transmembrane helix</keyword>